<gene>
    <name evidence="1" type="ORF">GCM10009020_29150</name>
</gene>
<reference evidence="1 2" key="1">
    <citation type="journal article" date="2019" name="Int. J. Syst. Evol. Microbiol.">
        <title>The Global Catalogue of Microorganisms (GCM) 10K type strain sequencing project: providing services to taxonomists for standard genome sequencing and annotation.</title>
        <authorList>
            <consortium name="The Broad Institute Genomics Platform"/>
            <consortium name="The Broad Institute Genome Sequencing Center for Infectious Disease"/>
            <person name="Wu L."/>
            <person name="Ma J."/>
        </authorList>
    </citation>
    <scope>NUCLEOTIDE SEQUENCE [LARGE SCALE GENOMIC DNA]</scope>
    <source>
        <strain evidence="1 2">JCM 16328</strain>
    </source>
</reference>
<dbReference type="AlphaFoldDB" id="A0AAV3TBT7"/>
<dbReference type="EMBL" id="BAAADV010000007">
    <property type="protein sequence ID" value="GAA0678915.1"/>
    <property type="molecule type" value="Genomic_DNA"/>
</dbReference>
<dbReference type="RefSeq" id="WP_343774787.1">
    <property type="nucleotide sequence ID" value="NZ_BAAADV010000007.1"/>
</dbReference>
<dbReference type="InterPro" id="IPR027417">
    <property type="entry name" value="P-loop_NTPase"/>
</dbReference>
<dbReference type="Gene3D" id="3.40.50.300">
    <property type="entry name" value="P-loop containing nucleotide triphosphate hydrolases"/>
    <property type="match status" value="1"/>
</dbReference>
<proteinExistence type="predicted"/>
<protein>
    <recommendedName>
        <fullName evidence="3">ATPase AAA-type core domain-containing protein</fullName>
    </recommendedName>
</protein>
<comment type="caution">
    <text evidence="1">The sequence shown here is derived from an EMBL/GenBank/DDBJ whole genome shotgun (WGS) entry which is preliminary data.</text>
</comment>
<accession>A0AAV3TBT7</accession>
<evidence type="ECO:0000313" key="1">
    <source>
        <dbReference type="EMBL" id="GAA0678915.1"/>
    </source>
</evidence>
<dbReference type="SUPFAM" id="SSF52540">
    <property type="entry name" value="P-loop containing nucleoside triphosphate hydrolases"/>
    <property type="match status" value="1"/>
</dbReference>
<name>A0AAV3TBT7_9EURY</name>
<keyword evidence="2" id="KW-1185">Reference proteome</keyword>
<sequence length="356" mass="39807">MSSDDRWVSAELREALARGDLPALAEAGLLEQQDLEYLLSFKRSVEDAEDTDRYQELLMQAVSKKINKAVEYGNLSVMSHANGISQDRVDASTVTFRDKMEELWKPQDRDHMLNLVIYAPPPPTGPTGVGKTDTAYTLIEGGELVHSEYGGLTAASNNTTDPFDDVQSWTELEDWLEATDGTKVFLWDEAAQVLQFDDINAGRALSRLIKLLRKYECHLILIGHTGKDIPKDVRRMVLFCLKESKYKAEIGAGLEEDQAGWMQIKNVLFRLGNIKETAIDYESIGDKGHFTFDDEEGDSGSSVNKKPECWALSKRSGNVCGNDAITPEDDPVLCVNHRRADVEEARERRENSESGS</sequence>
<evidence type="ECO:0008006" key="3">
    <source>
        <dbReference type="Google" id="ProtNLM"/>
    </source>
</evidence>
<evidence type="ECO:0000313" key="2">
    <source>
        <dbReference type="Proteomes" id="UP001500420"/>
    </source>
</evidence>
<dbReference type="Proteomes" id="UP001500420">
    <property type="component" value="Unassembled WGS sequence"/>
</dbReference>
<organism evidence="1 2">
    <name type="scientific">Natronoarchaeum mannanilyticum</name>
    <dbReference type="NCBI Taxonomy" id="926360"/>
    <lineage>
        <taxon>Archaea</taxon>
        <taxon>Methanobacteriati</taxon>
        <taxon>Methanobacteriota</taxon>
        <taxon>Stenosarchaea group</taxon>
        <taxon>Halobacteria</taxon>
        <taxon>Halobacteriales</taxon>
        <taxon>Natronoarchaeaceae</taxon>
    </lineage>
</organism>